<evidence type="ECO:0000313" key="8">
    <source>
        <dbReference type="EMBL" id="ACO62259.1"/>
    </source>
</evidence>
<dbReference type="GO" id="GO:0070125">
    <property type="term" value="P:mitochondrial translational elongation"/>
    <property type="evidence" value="ECO:0007669"/>
    <property type="project" value="TreeGrafter"/>
</dbReference>
<evidence type="ECO:0000256" key="5">
    <source>
        <dbReference type="HAMAP-Rule" id="MF_03135"/>
    </source>
</evidence>
<dbReference type="Gene3D" id="1.10.286.20">
    <property type="match status" value="1"/>
</dbReference>
<keyword evidence="3 5" id="KW-0648">Protein biosynthesis</keyword>
<reference evidence="8 9" key="1">
    <citation type="journal article" date="2009" name="Science">
        <title>Green evolution and dynamic adaptations revealed by genomes of the marine picoeukaryotes Micromonas.</title>
        <authorList>
            <person name="Worden A.Z."/>
            <person name="Lee J.H."/>
            <person name="Mock T."/>
            <person name="Rouze P."/>
            <person name="Simmons M.P."/>
            <person name="Aerts A.L."/>
            <person name="Allen A.E."/>
            <person name="Cuvelier M.L."/>
            <person name="Derelle E."/>
            <person name="Everett M.V."/>
            <person name="Foulon E."/>
            <person name="Grimwood J."/>
            <person name="Gundlach H."/>
            <person name="Henrissat B."/>
            <person name="Napoli C."/>
            <person name="McDonald S.M."/>
            <person name="Parker M.S."/>
            <person name="Rombauts S."/>
            <person name="Salamov A."/>
            <person name="Von Dassow P."/>
            <person name="Badger J.H."/>
            <person name="Coutinho P.M."/>
            <person name="Demir E."/>
            <person name="Dubchak I."/>
            <person name="Gentemann C."/>
            <person name="Eikrem W."/>
            <person name="Gready J.E."/>
            <person name="John U."/>
            <person name="Lanier W."/>
            <person name="Lindquist E.A."/>
            <person name="Lucas S."/>
            <person name="Mayer K.F."/>
            <person name="Moreau H."/>
            <person name="Not F."/>
            <person name="Otillar R."/>
            <person name="Panaud O."/>
            <person name="Pangilinan J."/>
            <person name="Paulsen I."/>
            <person name="Piegu B."/>
            <person name="Poliakov A."/>
            <person name="Robbens S."/>
            <person name="Schmutz J."/>
            <person name="Toulza E."/>
            <person name="Wyss T."/>
            <person name="Zelensky A."/>
            <person name="Zhou K."/>
            <person name="Armbrust E.V."/>
            <person name="Bhattacharya D."/>
            <person name="Goodenough U.W."/>
            <person name="Van de Peer Y."/>
            <person name="Grigoriev I.V."/>
        </authorList>
    </citation>
    <scope>NUCLEOTIDE SEQUENCE [LARGE SCALE GENOMIC DNA]</scope>
    <source>
        <strain evidence="9">RCC299 / NOUM17</strain>
    </source>
</reference>
<dbReference type="InterPro" id="IPR009060">
    <property type="entry name" value="UBA-like_sf"/>
</dbReference>
<dbReference type="Proteomes" id="UP000002009">
    <property type="component" value="Chromosome 3"/>
</dbReference>
<dbReference type="GeneID" id="8241773"/>
<dbReference type="InterPro" id="IPR001816">
    <property type="entry name" value="Transl_elong_EFTs/EF1B"/>
</dbReference>
<name>C1E213_MICCC</name>
<comment type="function">
    <text evidence="4 5 6">Associates with the EF-Tu.GDP complex and induces the exchange of GDP to GTP. It remains bound to the aminoacyl-tRNA.EF-Tu.GTP complex up to the GTP hydrolysis stage on the ribosome.</text>
</comment>
<dbReference type="HAMAP" id="MF_00050">
    <property type="entry name" value="EF_Ts"/>
    <property type="match status" value="1"/>
</dbReference>
<dbReference type="InterPro" id="IPR018101">
    <property type="entry name" value="Transl_elong_Ts_CS"/>
</dbReference>
<evidence type="ECO:0000256" key="2">
    <source>
        <dbReference type="ARBA" id="ARBA00022768"/>
    </source>
</evidence>
<evidence type="ECO:0000256" key="4">
    <source>
        <dbReference type="ARBA" id="ARBA00025453"/>
    </source>
</evidence>
<dbReference type="PANTHER" id="PTHR11741">
    <property type="entry name" value="ELONGATION FACTOR TS"/>
    <property type="match status" value="1"/>
</dbReference>
<dbReference type="CDD" id="cd14275">
    <property type="entry name" value="UBA_EF-Ts"/>
    <property type="match status" value="1"/>
</dbReference>
<dbReference type="InterPro" id="IPR036402">
    <property type="entry name" value="EF-Ts_dimer_sf"/>
</dbReference>
<comment type="similarity">
    <text evidence="1 5 6">Belongs to the EF-Ts family.</text>
</comment>
<feature type="domain" description="Translation elongation factor EFTs/EF1B dimerisation" evidence="7">
    <location>
        <begin position="93"/>
        <end position="199"/>
    </location>
</feature>
<dbReference type="PANTHER" id="PTHR11741:SF10">
    <property type="entry name" value="POLYPROTEIN OF EF-TS, CHLOROPLASTIC"/>
    <property type="match status" value="1"/>
</dbReference>
<dbReference type="FunFam" id="1.10.8.10:FF:000001">
    <property type="entry name" value="Elongation factor Ts"/>
    <property type="match status" value="1"/>
</dbReference>
<dbReference type="Gene3D" id="3.30.479.20">
    <property type="entry name" value="Elongation factor Ts, dimerisation domain"/>
    <property type="match status" value="1"/>
</dbReference>
<keyword evidence="9" id="KW-1185">Reference proteome</keyword>
<keyword evidence="5" id="KW-0496">Mitochondrion</keyword>
<dbReference type="KEGG" id="mis:MICPUN_80283"/>
<dbReference type="AlphaFoldDB" id="C1E213"/>
<dbReference type="InterPro" id="IPR014039">
    <property type="entry name" value="Transl_elong_EFTs/EF1B_dimer"/>
</dbReference>
<dbReference type="InParanoid" id="C1E213"/>
<evidence type="ECO:0000256" key="1">
    <source>
        <dbReference type="ARBA" id="ARBA00005532"/>
    </source>
</evidence>
<protein>
    <recommendedName>
        <fullName evidence="5">Elongation factor Ts, mitochondrial</fullName>
        <shortName evidence="5">EF-Ts</shortName>
        <shortName evidence="5">EF-TsMt</shortName>
    </recommendedName>
</protein>
<dbReference type="PROSITE" id="PS01127">
    <property type="entry name" value="EF_TS_2"/>
    <property type="match status" value="1"/>
</dbReference>
<dbReference type="GO" id="GO:0003746">
    <property type="term" value="F:translation elongation factor activity"/>
    <property type="evidence" value="ECO:0007669"/>
    <property type="project" value="UniProtKB-UniRule"/>
</dbReference>
<dbReference type="EMBL" id="CP001324">
    <property type="protein sequence ID" value="ACO62259.1"/>
    <property type="molecule type" value="Genomic_DNA"/>
</dbReference>
<proteinExistence type="inferred from homology"/>
<dbReference type="SUPFAM" id="SSF54713">
    <property type="entry name" value="Elongation factor Ts (EF-Ts), dimerisation domain"/>
    <property type="match status" value="1"/>
</dbReference>
<evidence type="ECO:0000256" key="6">
    <source>
        <dbReference type="RuleBase" id="RU000642"/>
    </source>
</evidence>
<keyword evidence="2 5" id="KW-0251">Elongation factor</keyword>
<organism evidence="8 9">
    <name type="scientific">Micromonas commoda (strain RCC299 / NOUM17 / CCMP2709)</name>
    <name type="common">Picoplanktonic green alga</name>
    <dbReference type="NCBI Taxonomy" id="296587"/>
    <lineage>
        <taxon>Eukaryota</taxon>
        <taxon>Viridiplantae</taxon>
        <taxon>Chlorophyta</taxon>
        <taxon>Mamiellophyceae</taxon>
        <taxon>Mamiellales</taxon>
        <taxon>Mamiellaceae</taxon>
        <taxon>Micromonas</taxon>
    </lineage>
</organism>
<evidence type="ECO:0000259" key="7">
    <source>
        <dbReference type="Pfam" id="PF00889"/>
    </source>
</evidence>
<dbReference type="Gene3D" id="1.10.8.10">
    <property type="entry name" value="DNA helicase RuvA subunit, C-terminal domain"/>
    <property type="match status" value="1"/>
</dbReference>
<evidence type="ECO:0000256" key="3">
    <source>
        <dbReference type="ARBA" id="ARBA00022917"/>
    </source>
</evidence>
<gene>
    <name evidence="5" type="primary">EFTS</name>
    <name evidence="8" type="ORF">MICPUN_80283</name>
</gene>
<dbReference type="NCBIfam" id="TIGR00116">
    <property type="entry name" value="tsf"/>
    <property type="match status" value="1"/>
</dbReference>
<evidence type="ECO:0000313" key="9">
    <source>
        <dbReference type="Proteomes" id="UP000002009"/>
    </source>
</evidence>
<dbReference type="OMA" id="DAGMMDC"/>
<dbReference type="STRING" id="296587.C1E213"/>
<dbReference type="eggNOG" id="KOG1071">
    <property type="taxonomic scope" value="Eukaryota"/>
</dbReference>
<accession>C1E213</accession>
<sequence>MSAVSAAAVKELRDKSGAGMMLCKKALTECNGDMEEAVKWLRKKGMASADKKAGRVAAEGAIHSYIHGGSRLGVLVEVNCETDFVARGDKFKELVADIAMQVAASPGVEYVSPEDADPAMVAAEKELMMKMEDVVSKPENIREKIIQGRLSKVVNEKALLKQPFIKDPSKTVEQLIKEVTAEIGEKISVRRFVKYNLGEGIEKKVEDFAAEVEATRTAT</sequence>
<dbReference type="Pfam" id="PF00889">
    <property type="entry name" value="EF_TS"/>
    <property type="match status" value="1"/>
</dbReference>
<dbReference type="OrthoDB" id="277235at2759"/>
<dbReference type="SUPFAM" id="SSF46934">
    <property type="entry name" value="UBA-like"/>
    <property type="match status" value="1"/>
</dbReference>
<comment type="subcellular location">
    <subcellularLocation>
        <location evidence="5">Mitochondrion</location>
    </subcellularLocation>
</comment>
<dbReference type="RefSeq" id="XP_002501001.1">
    <property type="nucleotide sequence ID" value="XM_002500955.1"/>
</dbReference>
<dbReference type="FunCoup" id="C1E213">
    <property type="interactions" value="1725"/>
</dbReference>
<dbReference type="GO" id="GO:0005739">
    <property type="term" value="C:mitochondrion"/>
    <property type="evidence" value="ECO:0007669"/>
    <property type="project" value="UniProtKB-SubCell"/>
</dbReference>